<dbReference type="Pfam" id="PF00092">
    <property type="entry name" value="VWA"/>
    <property type="match status" value="1"/>
</dbReference>
<dbReference type="InterPro" id="IPR002035">
    <property type="entry name" value="VWF_A"/>
</dbReference>
<dbReference type="PANTHER" id="PTHR24020">
    <property type="entry name" value="COLLAGEN ALPHA"/>
    <property type="match status" value="1"/>
</dbReference>
<dbReference type="AlphaFoldDB" id="A0ABD3VVB1"/>
<dbReference type="InterPro" id="IPR036465">
    <property type="entry name" value="vWFA_dom_sf"/>
</dbReference>
<accession>A0ABD3VVB1</accession>
<feature type="domain" description="VWFA" evidence="3">
    <location>
        <begin position="301"/>
        <end position="470"/>
    </location>
</feature>
<reference evidence="5 6" key="1">
    <citation type="submission" date="2024-11" db="EMBL/GenBank/DDBJ databases">
        <title>Chromosome-level genome assembly of the freshwater bivalve Anodonta woodiana.</title>
        <authorList>
            <person name="Chen X."/>
        </authorList>
    </citation>
    <scope>NUCLEOTIDE SEQUENCE [LARGE SCALE GENOMIC DNA]</scope>
    <source>
        <strain evidence="5">MN2024</strain>
        <tissue evidence="5">Gills</tissue>
    </source>
</reference>
<protein>
    <recommendedName>
        <fullName evidence="7">COL6A</fullName>
    </recommendedName>
</protein>
<dbReference type="PANTHER" id="PTHR24020:SF20">
    <property type="entry name" value="PH DOMAIN-CONTAINING PROTEIN"/>
    <property type="match status" value="1"/>
</dbReference>
<name>A0ABD3VVB1_SINWO</name>
<dbReference type="PROSITE" id="PS50234">
    <property type="entry name" value="VWFA"/>
    <property type="match status" value="1"/>
</dbReference>
<dbReference type="EMBL" id="JBJQND010000009">
    <property type="protein sequence ID" value="KAL3865535.1"/>
    <property type="molecule type" value="Genomic_DNA"/>
</dbReference>
<evidence type="ECO:0000313" key="6">
    <source>
        <dbReference type="Proteomes" id="UP001634394"/>
    </source>
</evidence>
<evidence type="ECO:0000256" key="1">
    <source>
        <dbReference type="PROSITE-ProRule" id="PRU01005"/>
    </source>
</evidence>
<comment type="caution">
    <text evidence="1">Lacks conserved residue(s) required for the propagation of feature annotation.</text>
</comment>
<feature type="non-terminal residue" evidence="5">
    <location>
        <position position="648"/>
    </location>
</feature>
<dbReference type="Gene3D" id="3.40.50.410">
    <property type="entry name" value="von Willebrand factor, type A domain"/>
    <property type="match status" value="1"/>
</dbReference>
<dbReference type="SMART" id="SM00254">
    <property type="entry name" value="ShKT"/>
    <property type="match status" value="3"/>
</dbReference>
<proteinExistence type="predicted"/>
<evidence type="ECO:0000313" key="5">
    <source>
        <dbReference type="EMBL" id="KAL3865535.1"/>
    </source>
</evidence>
<dbReference type="PROSITE" id="PS51670">
    <property type="entry name" value="SHKT"/>
    <property type="match status" value="1"/>
</dbReference>
<dbReference type="SUPFAM" id="SSF53300">
    <property type="entry name" value="vWA-like"/>
    <property type="match status" value="1"/>
</dbReference>
<evidence type="ECO:0000259" key="3">
    <source>
        <dbReference type="PROSITE" id="PS50234"/>
    </source>
</evidence>
<feature type="region of interest" description="Disordered" evidence="2">
    <location>
        <begin position="82"/>
        <end position="101"/>
    </location>
</feature>
<keyword evidence="6" id="KW-1185">Reference proteome</keyword>
<dbReference type="InterPro" id="IPR050525">
    <property type="entry name" value="ECM_Assembly_Org"/>
</dbReference>
<dbReference type="CDD" id="cd01450">
    <property type="entry name" value="vWFA_subfamily_ECM"/>
    <property type="match status" value="1"/>
</dbReference>
<sequence length="648" mass="70856">MLQTDSITQKVSVVQPDSVRFTNEPHIESAVVSLSLSQFSQTLTIEHQSSGIEVMPTSHYSSSALVYPSHSESRSIEVIQSPWSRPQPGEMSTEIRSSTSRQIMPSDVSVDNSILHLSYTTLSTTHAFDSSQDLHASSHSKASLAPTDEMSYQPSLSYTKAQIYQSSYTDRIFISTIHLSSSQKVDLPVASTYTKVQTADPQPIFVSHNQTFSYSINAMLQSTPEFPKTKEINYTNMAVQSTSVVHIDFAMTTSALESSILSTSTAATSAASTTQKPNTTVRTTKITSPTTTASCVAKIADVVFVIDSSGSIGADNFLKLKEFMKNIVRTFDIDSRYTRVAVIKYNDYPNIEFKLNNHTNLNDLLAAIDAIKYTTGGTNTADAIQLMRSEGFDRERPAAPNIGIVITDGLSKYPTLTKGQAELARNDGITLFAIGVGNETEQEELMNIGSGDRVYHVEGFDALETINSAVAHTTCGVNLNESFVTRSTTSPRTTPSGCADYDDNCGSYGRDSCYDYEPFARGHCPKSCGFCRDVNANTTKVCADTIKDCAQYGVEMCYKESQHDWVDANCQKFCGFCGDKHAPLPMIPYTTIATTTEALCNDSIPNCHEYGGPSMCKTFGQWARQNCAKYCSVCFNYVHVTASTVGNK</sequence>
<dbReference type="Proteomes" id="UP001634394">
    <property type="component" value="Unassembled WGS sequence"/>
</dbReference>
<dbReference type="PRINTS" id="PR00453">
    <property type="entry name" value="VWFADOMAIN"/>
</dbReference>
<evidence type="ECO:0008006" key="7">
    <source>
        <dbReference type="Google" id="ProtNLM"/>
    </source>
</evidence>
<dbReference type="Pfam" id="PF01549">
    <property type="entry name" value="ShK"/>
    <property type="match status" value="3"/>
</dbReference>
<feature type="domain" description="ShKT" evidence="4">
    <location>
        <begin position="498"/>
        <end position="531"/>
    </location>
</feature>
<gene>
    <name evidence="5" type="ORF">ACJMK2_042911</name>
</gene>
<organism evidence="5 6">
    <name type="scientific">Sinanodonta woodiana</name>
    <name type="common">Chinese pond mussel</name>
    <name type="synonym">Anodonta woodiana</name>
    <dbReference type="NCBI Taxonomy" id="1069815"/>
    <lineage>
        <taxon>Eukaryota</taxon>
        <taxon>Metazoa</taxon>
        <taxon>Spiralia</taxon>
        <taxon>Lophotrochozoa</taxon>
        <taxon>Mollusca</taxon>
        <taxon>Bivalvia</taxon>
        <taxon>Autobranchia</taxon>
        <taxon>Heteroconchia</taxon>
        <taxon>Palaeoheterodonta</taxon>
        <taxon>Unionida</taxon>
        <taxon>Unionoidea</taxon>
        <taxon>Unionidae</taxon>
        <taxon>Unioninae</taxon>
        <taxon>Sinanodonta</taxon>
    </lineage>
</organism>
<evidence type="ECO:0000259" key="4">
    <source>
        <dbReference type="PROSITE" id="PS51670"/>
    </source>
</evidence>
<dbReference type="InterPro" id="IPR003582">
    <property type="entry name" value="ShKT_dom"/>
</dbReference>
<evidence type="ECO:0000256" key="2">
    <source>
        <dbReference type="SAM" id="MobiDB-lite"/>
    </source>
</evidence>
<dbReference type="SMART" id="SM00327">
    <property type="entry name" value="VWA"/>
    <property type="match status" value="1"/>
</dbReference>
<comment type="caution">
    <text evidence="5">The sequence shown here is derived from an EMBL/GenBank/DDBJ whole genome shotgun (WGS) entry which is preliminary data.</text>
</comment>